<accession>A0A425CJB4</accession>
<evidence type="ECO:0000256" key="2">
    <source>
        <dbReference type="ARBA" id="ARBA00012513"/>
    </source>
</evidence>
<dbReference type="Gene3D" id="3.30.200.20">
    <property type="entry name" value="Phosphorylase Kinase, domain 1"/>
    <property type="match status" value="1"/>
</dbReference>
<evidence type="ECO:0000256" key="7">
    <source>
        <dbReference type="ARBA" id="ARBA00022840"/>
    </source>
</evidence>
<protein>
    <recommendedName>
        <fullName evidence="2">non-specific serine/threonine protein kinase</fullName>
        <ecNumber evidence="2">2.7.11.1</ecNumber>
    </recommendedName>
</protein>
<keyword evidence="7 11" id="KW-0067">ATP-binding</keyword>
<dbReference type="PROSITE" id="PS50011">
    <property type="entry name" value="PROTEIN_KINASE_DOM"/>
    <property type="match status" value="1"/>
</dbReference>
<evidence type="ECO:0000256" key="12">
    <source>
        <dbReference type="SAM" id="MobiDB-lite"/>
    </source>
</evidence>
<comment type="subcellular location">
    <subcellularLocation>
        <location evidence="1">Membrane</location>
    </subcellularLocation>
</comment>
<dbReference type="InterPro" id="IPR011009">
    <property type="entry name" value="Kinase-like_dom_sf"/>
</dbReference>
<dbReference type="Pfam" id="PF03807">
    <property type="entry name" value="F420_oxidored"/>
    <property type="match status" value="1"/>
</dbReference>
<dbReference type="GO" id="GO:0004674">
    <property type="term" value="F:protein serine/threonine kinase activity"/>
    <property type="evidence" value="ECO:0007669"/>
    <property type="project" value="UniProtKB-KW"/>
</dbReference>
<proteinExistence type="predicted"/>
<keyword evidence="3" id="KW-0723">Serine/threonine-protein kinase</keyword>
<dbReference type="InterPro" id="IPR036291">
    <property type="entry name" value="NAD(P)-bd_dom_sf"/>
</dbReference>
<dbReference type="InterPro" id="IPR008271">
    <property type="entry name" value="Ser/Thr_kinase_AS"/>
</dbReference>
<dbReference type="Gene3D" id="3.40.50.720">
    <property type="entry name" value="NAD(P)-binding Rossmann-like Domain"/>
    <property type="match status" value="1"/>
</dbReference>
<evidence type="ECO:0000259" key="13">
    <source>
        <dbReference type="PROSITE" id="PS50011"/>
    </source>
</evidence>
<evidence type="ECO:0000256" key="8">
    <source>
        <dbReference type="ARBA" id="ARBA00023136"/>
    </source>
</evidence>
<reference evidence="14 15" key="1">
    <citation type="submission" date="2018-06" db="EMBL/GenBank/DDBJ databases">
        <title>Comparative genomics of downy mildews reveals potential adaptations to biotrophy.</title>
        <authorList>
            <person name="Fletcher K."/>
            <person name="Klosterman S.J."/>
            <person name="Derevnina L."/>
            <person name="Martin F."/>
            <person name="Koike S."/>
            <person name="Reyes Chin-Wo S."/>
            <person name="Mou B."/>
            <person name="Michelmore R."/>
        </authorList>
    </citation>
    <scope>NUCLEOTIDE SEQUENCE [LARGE SCALE GENOMIC DNA]</scope>
    <source>
        <strain evidence="14 15">R13</strain>
    </source>
</reference>
<sequence>MFEMDPVLSGSLCFLVLAIAMYLKFIREQPWSDEEISDHKSSPVDGGDDTMPFLNRTSSTNRLQTQQQKRGQGRQQIQQIEKTQQQLLQPHHGYVGFAQSRQTTSSTVATADVDATAASGANYLPQNLQPMRRRTHSATATTTASSSNEVKSNAVDGELAMDQLPTTIYEGAAYDEFSQQEQPQDSGRNQHRITFDDYDEEMGFLSPPRYANNSLESVSFEAESDGFYDLESHRPQDHLLHIATSERVLKLIQIGELYRGGDLLESSDTADASSDAKTLNTNIERHFVRDVAPPAQMQLQVARKARIPLFLHSPMYVKTSATPLVDEVDATFTAELVADETQAEQNAGNSEAQAQPGARLSGAAGAGGAVDGGVADVCGNTRRKRPKLSTAKNDSLHVDFEELQIEEMIGQGAFGTVHRAKWRGTAVAVKILVCQHLTADILGEFEAEVQIMSILRHPNICLLMGACLEPPTRCLVIEYLPRGSLWNVLRQDVVIDMGKQYGFARDTALGMNYLHSFQPPILHRDLKSPNLLIDSSYGLKISDFGLARVRAHFQTMTGNCGTTQWMAPEVLAAEKYTEKADVFSYGVVVWETVTRQCPYEGLTQIQAALGVLNNNLRPTVPEKCPPLFKKLMTLCWGSIPEQRPSFEDVLEILNRSTDSSIGSAVFTGFCSANGWQPKHAYISARTKAKAEALVTKFPDRVSISASNQEIVDKSDVIFIGLLPTVAREELPKLSFIGKKVVSMMATIPYDELLQLVKLPTESVVRSVPLPVAAKRTGPVLAYPDNAFARDLFAQIGTPVMVIQEDEITKLTCVTALISFFYATCDTTQQWCVNNGVGDQASRDYIASFFHSLATAGAESTERFGEMADEAATSGGLNEQVHCALQGNGGYELVADQMDAIFKRLSGTDPVPRPTRS</sequence>
<gene>
    <name evidence="14" type="ORF">DD237_001905</name>
</gene>
<dbReference type="Gene3D" id="1.10.510.10">
    <property type="entry name" value="Transferase(Phosphotransferase) domain 1"/>
    <property type="match status" value="1"/>
</dbReference>
<evidence type="ECO:0000256" key="6">
    <source>
        <dbReference type="ARBA" id="ARBA00022777"/>
    </source>
</evidence>
<dbReference type="CDD" id="cd13999">
    <property type="entry name" value="STKc_MAP3K-like"/>
    <property type="match status" value="1"/>
</dbReference>
<comment type="catalytic activity">
    <reaction evidence="10">
        <text>L-seryl-[protein] + ATP = O-phospho-L-seryl-[protein] + ADP + H(+)</text>
        <dbReference type="Rhea" id="RHEA:17989"/>
        <dbReference type="Rhea" id="RHEA-COMP:9863"/>
        <dbReference type="Rhea" id="RHEA-COMP:11604"/>
        <dbReference type="ChEBI" id="CHEBI:15378"/>
        <dbReference type="ChEBI" id="CHEBI:29999"/>
        <dbReference type="ChEBI" id="CHEBI:30616"/>
        <dbReference type="ChEBI" id="CHEBI:83421"/>
        <dbReference type="ChEBI" id="CHEBI:456216"/>
        <dbReference type="EC" id="2.7.11.1"/>
    </reaction>
</comment>
<dbReference type="PRINTS" id="PR00109">
    <property type="entry name" value="TYRKINASE"/>
</dbReference>
<dbReference type="FunFam" id="3.30.200.20:FF:000060">
    <property type="entry name" value="Serine/threonine-protein kinase isoform 1"/>
    <property type="match status" value="1"/>
</dbReference>
<evidence type="ECO:0000256" key="4">
    <source>
        <dbReference type="ARBA" id="ARBA00022679"/>
    </source>
</evidence>
<dbReference type="SMART" id="SM00220">
    <property type="entry name" value="S_TKc"/>
    <property type="match status" value="1"/>
</dbReference>
<feature type="region of interest" description="Disordered" evidence="12">
    <location>
        <begin position="33"/>
        <end position="53"/>
    </location>
</feature>
<feature type="compositionally biased region" description="Polar residues" evidence="12">
    <location>
        <begin position="343"/>
        <end position="353"/>
    </location>
</feature>
<evidence type="ECO:0000256" key="3">
    <source>
        <dbReference type="ARBA" id="ARBA00022527"/>
    </source>
</evidence>
<dbReference type="SUPFAM" id="SSF56112">
    <property type="entry name" value="Protein kinase-like (PK-like)"/>
    <property type="match status" value="1"/>
</dbReference>
<comment type="caution">
    <text evidence="14">The sequence shown here is derived from an EMBL/GenBank/DDBJ whole genome shotgun (WGS) entry which is preliminary data.</text>
</comment>
<comment type="catalytic activity">
    <reaction evidence="9">
        <text>L-threonyl-[protein] + ATP = O-phospho-L-threonyl-[protein] + ADP + H(+)</text>
        <dbReference type="Rhea" id="RHEA:46608"/>
        <dbReference type="Rhea" id="RHEA-COMP:11060"/>
        <dbReference type="Rhea" id="RHEA-COMP:11605"/>
        <dbReference type="ChEBI" id="CHEBI:15378"/>
        <dbReference type="ChEBI" id="CHEBI:30013"/>
        <dbReference type="ChEBI" id="CHEBI:30616"/>
        <dbReference type="ChEBI" id="CHEBI:61977"/>
        <dbReference type="ChEBI" id="CHEBI:456216"/>
        <dbReference type="EC" id="2.7.11.1"/>
    </reaction>
</comment>
<evidence type="ECO:0000313" key="15">
    <source>
        <dbReference type="Proteomes" id="UP000286097"/>
    </source>
</evidence>
<feature type="domain" description="Protein kinase" evidence="13">
    <location>
        <begin position="403"/>
        <end position="661"/>
    </location>
</feature>
<dbReference type="Proteomes" id="UP000286097">
    <property type="component" value="Unassembled WGS sequence"/>
</dbReference>
<name>A0A425CJB4_9STRA</name>
<dbReference type="PANTHER" id="PTHR44329">
    <property type="entry name" value="SERINE/THREONINE-PROTEIN KINASE TNNI3K-RELATED"/>
    <property type="match status" value="1"/>
</dbReference>
<dbReference type="InterPro" id="IPR001245">
    <property type="entry name" value="Ser-Thr/Tyr_kinase_cat_dom"/>
</dbReference>
<dbReference type="VEuPathDB" id="FungiDB:DD237_001905"/>
<keyword evidence="5 11" id="KW-0547">Nucleotide-binding</keyword>
<evidence type="ECO:0000256" key="11">
    <source>
        <dbReference type="PROSITE-ProRule" id="PRU10141"/>
    </source>
</evidence>
<dbReference type="PROSITE" id="PS00107">
    <property type="entry name" value="PROTEIN_KINASE_ATP"/>
    <property type="match status" value="1"/>
</dbReference>
<evidence type="ECO:0000313" key="14">
    <source>
        <dbReference type="EMBL" id="RQM17122.1"/>
    </source>
</evidence>
<dbReference type="PANTHER" id="PTHR44329:SF288">
    <property type="entry name" value="MITOGEN-ACTIVATED PROTEIN KINASE KINASE KINASE 20"/>
    <property type="match status" value="1"/>
</dbReference>
<dbReference type="InterPro" id="IPR051681">
    <property type="entry name" value="Ser/Thr_Kinases-Pseudokinases"/>
</dbReference>
<dbReference type="GO" id="GO:0016020">
    <property type="term" value="C:membrane"/>
    <property type="evidence" value="ECO:0007669"/>
    <property type="project" value="UniProtKB-SubCell"/>
</dbReference>
<feature type="region of interest" description="Disordered" evidence="12">
    <location>
        <begin position="342"/>
        <end position="365"/>
    </location>
</feature>
<dbReference type="EMBL" id="QKXF01000102">
    <property type="protein sequence ID" value="RQM17122.1"/>
    <property type="molecule type" value="Genomic_DNA"/>
</dbReference>
<feature type="binding site" evidence="11">
    <location>
        <position position="430"/>
    </location>
    <ligand>
        <name>ATP</name>
        <dbReference type="ChEBI" id="CHEBI:30616"/>
    </ligand>
</feature>
<dbReference type="AlphaFoldDB" id="A0A425CJB4"/>
<dbReference type="InterPro" id="IPR028939">
    <property type="entry name" value="P5C_Rdtase_cat_N"/>
</dbReference>
<dbReference type="SUPFAM" id="SSF51735">
    <property type="entry name" value="NAD(P)-binding Rossmann-fold domains"/>
    <property type="match status" value="1"/>
</dbReference>
<evidence type="ECO:0000256" key="1">
    <source>
        <dbReference type="ARBA" id="ARBA00004370"/>
    </source>
</evidence>
<dbReference type="PROSITE" id="PS00108">
    <property type="entry name" value="PROTEIN_KINASE_ST"/>
    <property type="match status" value="1"/>
</dbReference>
<dbReference type="FunFam" id="1.10.510.10:FF:000476">
    <property type="entry name" value="PAS domain-containing protein tyrosine kinase family protein"/>
    <property type="match status" value="1"/>
</dbReference>
<dbReference type="EC" id="2.7.11.1" evidence="2"/>
<dbReference type="Pfam" id="PF07714">
    <property type="entry name" value="PK_Tyr_Ser-Thr"/>
    <property type="match status" value="1"/>
</dbReference>
<keyword evidence="4" id="KW-0808">Transferase</keyword>
<evidence type="ECO:0000256" key="5">
    <source>
        <dbReference type="ARBA" id="ARBA00022741"/>
    </source>
</evidence>
<keyword evidence="8" id="KW-0472">Membrane</keyword>
<keyword evidence="6" id="KW-0418">Kinase</keyword>
<dbReference type="InterPro" id="IPR000719">
    <property type="entry name" value="Prot_kinase_dom"/>
</dbReference>
<dbReference type="GO" id="GO:0005524">
    <property type="term" value="F:ATP binding"/>
    <property type="evidence" value="ECO:0007669"/>
    <property type="project" value="UniProtKB-UniRule"/>
</dbReference>
<evidence type="ECO:0000256" key="9">
    <source>
        <dbReference type="ARBA" id="ARBA00047899"/>
    </source>
</evidence>
<dbReference type="InterPro" id="IPR017441">
    <property type="entry name" value="Protein_kinase_ATP_BS"/>
</dbReference>
<evidence type="ECO:0000256" key="10">
    <source>
        <dbReference type="ARBA" id="ARBA00048679"/>
    </source>
</evidence>
<organism evidence="14 15">
    <name type="scientific">Peronospora effusa</name>
    <dbReference type="NCBI Taxonomy" id="542832"/>
    <lineage>
        <taxon>Eukaryota</taxon>
        <taxon>Sar</taxon>
        <taxon>Stramenopiles</taxon>
        <taxon>Oomycota</taxon>
        <taxon>Peronosporomycetes</taxon>
        <taxon>Peronosporales</taxon>
        <taxon>Peronosporaceae</taxon>
        <taxon>Peronospora</taxon>
    </lineage>
</organism>